<evidence type="ECO:0000313" key="6">
    <source>
        <dbReference type="Proteomes" id="UP000678513"/>
    </source>
</evidence>
<dbReference type="EMBL" id="CP072384">
    <property type="protein sequence ID" value="QUC08448.1"/>
    <property type="molecule type" value="Genomic_DNA"/>
</dbReference>
<dbReference type="RefSeq" id="WP_212324377.1">
    <property type="nucleotide sequence ID" value="NZ_AP024463.1"/>
</dbReference>
<dbReference type="PROSITE" id="PS00211">
    <property type="entry name" value="ABC_TRANSPORTER_1"/>
    <property type="match status" value="1"/>
</dbReference>
<keyword evidence="1" id="KW-0813">Transport</keyword>
<evidence type="ECO:0000259" key="4">
    <source>
        <dbReference type="PROSITE" id="PS50893"/>
    </source>
</evidence>
<dbReference type="InterPro" id="IPR017871">
    <property type="entry name" value="ABC_transporter-like_CS"/>
</dbReference>
<dbReference type="PANTHER" id="PTHR24220:SF685">
    <property type="entry name" value="ABC TRANSPORTER RELATED"/>
    <property type="match status" value="1"/>
</dbReference>
<dbReference type="CDD" id="cd03255">
    <property type="entry name" value="ABC_MJ0796_LolCDE_FtsE"/>
    <property type="match status" value="1"/>
</dbReference>
<dbReference type="InterPro" id="IPR003593">
    <property type="entry name" value="AAA+_ATPase"/>
</dbReference>
<reference evidence="5 6" key="1">
    <citation type="submission" date="2021-03" db="EMBL/GenBank/DDBJ databases">
        <title>Human Oral Microbial Genomes.</title>
        <authorList>
            <person name="Johnston C.D."/>
            <person name="Chen T."/>
            <person name="Dewhirst F.E."/>
        </authorList>
    </citation>
    <scope>NUCLEOTIDE SEQUENCE [LARGE SCALE GENOMIC DNA]</scope>
    <source>
        <strain evidence="5 6">DSMZ 100122</strain>
    </source>
</reference>
<feature type="domain" description="ABC transporter" evidence="4">
    <location>
        <begin position="8"/>
        <end position="247"/>
    </location>
</feature>
<dbReference type="PANTHER" id="PTHR24220">
    <property type="entry name" value="IMPORT ATP-BINDING PROTEIN"/>
    <property type="match status" value="1"/>
</dbReference>
<gene>
    <name evidence="5" type="ORF">J5A65_01470</name>
</gene>
<name>A0ABX7Y6F7_9ACTN</name>
<dbReference type="Proteomes" id="UP000678513">
    <property type="component" value="Chromosome"/>
</dbReference>
<keyword evidence="3 5" id="KW-0067">ATP-binding</keyword>
<dbReference type="GO" id="GO:0005524">
    <property type="term" value="F:ATP binding"/>
    <property type="evidence" value="ECO:0007669"/>
    <property type="project" value="UniProtKB-KW"/>
</dbReference>
<dbReference type="Gene3D" id="3.40.50.300">
    <property type="entry name" value="P-loop containing nucleotide triphosphate hydrolases"/>
    <property type="match status" value="1"/>
</dbReference>
<evidence type="ECO:0000256" key="3">
    <source>
        <dbReference type="ARBA" id="ARBA00022840"/>
    </source>
</evidence>
<sequence>MRRYEVMLECHGLTKTYESADPPVQVLDGIDLEVRSGEFLVVMGASGSGKSTLLYSLSGMDRPTGGQVLLSGQDLTGLSNSEMSHLRLTTMGFVFQQAYLLPNLSLRDNILLPVLKAFPESRDAARKRVDQLMERFDIEHVATHGVTEVSGGQLQRAALCRAIATEPKILFADEPTGALNSTVTREVMKALNDINVEGTTIVMVTHDPACAVLADRVVYLRDGALAGEHNLGAWDSEDTGRRQEDLQNWLKGLGF</sequence>
<dbReference type="Pfam" id="PF00005">
    <property type="entry name" value="ABC_tran"/>
    <property type="match status" value="1"/>
</dbReference>
<evidence type="ECO:0000313" key="5">
    <source>
        <dbReference type="EMBL" id="QUC08448.1"/>
    </source>
</evidence>
<evidence type="ECO:0000256" key="2">
    <source>
        <dbReference type="ARBA" id="ARBA00022741"/>
    </source>
</evidence>
<dbReference type="InterPro" id="IPR015854">
    <property type="entry name" value="ABC_transpr_LolD-like"/>
</dbReference>
<dbReference type="PROSITE" id="PS50893">
    <property type="entry name" value="ABC_TRANSPORTER_2"/>
    <property type="match status" value="1"/>
</dbReference>
<dbReference type="SUPFAM" id="SSF52540">
    <property type="entry name" value="P-loop containing nucleoside triphosphate hydrolases"/>
    <property type="match status" value="1"/>
</dbReference>
<evidence type="ECO:0000256" key="1">
    <source>
        <dbReference type="ARBA" id="ARBA00022448"/>
    </source>
</evidence>
<accession>A0ABX7Y6F7</accession>
<organism evidence="5 6">
    <name type="scientific">Arachnia rubra</name>
    <dbReference type="NCBI Taxonomy" id="1547448"/>
    <lineage>
        <taxon>Bacteria</taxon>
        <taxon>Bacillati</taxon>
        <taxon>Actinomycetota</taxon>
        <taxon>Actinomycetes</taxon>
        <taxon>Propionibacteriales</taxon>
        <taxon>Propionibacteriaceae</taxon>
        <taxon>Arachnia</taxon>
    </lineage>
</organism>
<dbReference type="InterPro" id="IPR027417">
    <property type="entry name" value="P-loop_NTPase"/>
</dbReference>
<keyword evidence="6" id="KW-1185">Reference proteome</keyword>
<proteinExistence type="predicted"/>
<dbReference type="InterPro" id="IPR003439">
    <property type="entry name" value="ABC_transporter-like_ATP-bd"/>
</dbReference>
<dbReference type="SMART" id="SM00382">
    <property type="entry name" value="AAA"/>
    <property type="match status" value="1"/>
</dbReference>
<protein>
    <submittedName>
        <fullName evidence="5">ABC transporter ATP-binding protein</fullName>
    </submittedName>
</protein>
<keyword evidence="2" id="KW-0547">Nucleotide-binding</keyword>
<dbReference type="InterPro" id="IPR017911">
    <property type="entry name" value="MacB-like_ATP-bd"/>
</dbReference>